<gene>
    <name evidence="2" type="ORF">Bca52824_035370</name>
</gene>
<sequence length="135" mass="15514">MRFYVYFSVPGRSDDDGEENEDGEELLGDDFLDGSGDDEEHLESGSDSDEGDIQKESDMLDREQAKEEADAEDKMLDFNKEAGYDVFRLPTEEELEEEARGPPYLPLLQSRIKESADYDNDFFGELEQHWTGRVK</sequence>
<organism evidence="2 3">
    <name type="scientific">Brassica carinata</name>
    <name type="common">Ethiopian mustard</name>
    <name type="synonym">Abyssinian cabbage</name>
    <dbReference type="NCBI Taxonomy" id="52824"/>
    <lineage>
        <taxon>Eukaryota</taxon>
        <taxon>Viridiplantae</taxon>
        <taxon>Streptophyta</taxon>
        <taxon>Embryophyta</taxon>
        <taxon>Tracheophyta</taxon>
        <taxon>Spermatophyta</taxon>
        <taxon>Magnoliopsida</taxon>
        <taxon>eudicotyledons</taxon>
        <taxon>Gunneridae</taxon>
        <taxon>Pentapetalae</taxon>
        <taxon>rosids</taxon>
        <taxon>malvids</taxon>
        <taxon>Brassicales</taxon>
        <taxon>Brassicaceae</taxon>
        <taxon>Brassiceae</taxon>
        <taxon>Brassica</taxon>
    </lineage>
</organism>
<reference evidence="2 3" key="1">
    <citation type="submission" date="2020-02" db="EMBL/GenBank/DDBJ databases">
        <authorList>
            <person name="Ma Q."/>
            <person name="Huang Y."/>
            <person name="Song X."/>
            <person name="Pei D."/>
        </authorList>
    </citation>
    <scope>NUCLEOTIDE SEQUENCE [LARGE SCALE GENOMIC DNA]</scope>
    <source>
        <strain evidence="2">Sxm20200214</strain>
        <tissue evidence="2">Leaf</tissue>
    </source>
</reference>
<proteinExistence type="predicted"/>
<evidence type="ECO:0000256" key="1">
    <source>
        <dbReference type="SAM" id="MobiDB-lite"/>
    </source>
</evidence>
<comment type="caution">
    <text evidence="2">The sequence shown here is derived from an EMBL/GenBank/DDBJ whole genome shotgun (WGS) entry which is preliminary data.</text>
</comment>
<dbReference type="Proteomes" id="UP000886595">
    <property type="component" value="Unassembled WGS sequence"/>
</dbReference>
<feature type="region of interest" description="Disordered" evidence="1">
    <location>
        <begin position="1"/>
        <end position="75"/>
    </location>
</feature>
<accession>A0A8X7S0I3</accession>
<dbReference type="AlphaFoldDB" id="A0A8X7S0I3"/>
<dbReference type="EMBL" id="JAAMPC010000008">
    <property type="protein sequence ID" value="KAG2298898.1"/>
    <property type="molecule type" value="Genomic_DNA"/>
</dbReference>
<evidence type="ECO:0000313" key="3">
    <source>
        <dbReference type="Proteomes" id="UP000886595"/>
    </source>
</evidence>
<evidence type="ECO:0000313" key="2">
    <source>
        <dbReference type="EMBL" id="KAG2298898.1"/>
    </source>
</evidence>
<feature type="compositionally biased region" description="Acidic residues" evidence="1">
    <location>
        <begin position="15"/>
        <end position="51"/>
    </location>
</feature>
<protein>
    <submittedName>
        <fullName evidence="2">Uncharacterized protein</fullName>
    </submittedName>
</protein>
<name>A0A8X7S0I3_BRACI</name>
<feature type="compositionally biased region" description="Basic and acidic residues" evidence="1">
    <location>
        <begin position="52"/>
        <end position="75"/>
    </location>
</feature>
<keyword evidence="3" id="KW-1185">Reference proteome</keyword>